<dbReference type="HOGENOM" id="CLU_194269_2_0_9"/>
<accession>W0E6S2</accession>
<keyword evidence="1" id="KW-1133">Transmembrane helix</keyword>
<name>W0E6S2_9FIRM</name>
<dbReference type="STRING" id="871968.DESME_04880"/>
<keyword evidence="1" id="KW-0812">Transmembrane</keyword>
<dbReference type="eggNOG" id="ENOG50339SC">
    <property type="taxonomic scope" value="Bacteria"/>
</dbReference>
<proteinExistence type="predicted"/>
<evidence type="ECO:0000313" key="3">
    <source>
        <dbReference type="Proteomes" id="UP000010847"/>
    </source>
</evidence>
<evidence type="ECO:0000313" key="2">
    <source>
        <dbReference type="EMBL" id="AHF06467.1"/>
    </source>
</evidence>
<dbReference type="EMBL" id="CP007032">
    <property type="protein sequence ID" value="AHF06467.1"/>
    <property type="molecule type" value="Genomic_DNA"/>
</dbReference>
<gene>
    <name evidence="2" type="ORF">DESME_04880</name>
</gene>
<dbReference type="KEGG" id="dmt:DESME_04880"/>
<evidence type="ECO:0000256" key="1">
    <source>
        <dbReference type="SAM" id="Phobius"/>
    </source>
</evidence>
<keyword evidence="1" id="KW-0472">Membrane</keyword>
<feature type="transmembrane region" description="Helical" evidence="1">
    <location>
        <begin position="29"/>
        <end position="52"/>
    </location>
</feature>
<dbReference type="OrthoDB" id="2112909at2"/>
<dbReference type="Proteomes" id="UP000010847">
    <property type="component" value="Chromosome"/>
</dbReference>
<dbReference type="AlphaFoldDB" id="W0E6S2"/>
<dbReference type="RefSeq" id="WP_006715013.1">
    <property type="nucleotide sequence ID" value="NZ_CP007032.1"/>
</dbReference>
<protein>
    <submittedName>
        <fullName evidence="2">Uncharacterized protein</fullName>
    </submittedName>
</protein>
<sequence length="72" mass="8364">MTFLLIVAFIGLILFEVPGLIRDKSWRELAVYTFLMSIAFMLSLLLTLNITVPNPVRDTQYFVKNLLHLSYE</sequence>
<organism evidence="2 3">
    <name type="scientific">Desulfitobacterium metallireducens DSM 15288</name>
    <dbReference type="NCBI Taxonomy" id="871968"/>
    <lineage>
        <taxon>Bacteria</taxon>
        <taxon>Bacillati</taxon>
        <taxon>Bacillota</taxon>
        <taxon>Clostridia</taxon>
        <taxon>Eubacteriales</taxon>
        <taxon>Desulfitobacteriaceae</taxon>
        <taxon>Desulfitobacterium</taxon>
    </lineage>
</organism>
<keyword evidence="3" id="KW-1185">Reference proteome</keyword>
<reference evidence="2 3" key="1">
    <citation type="submission" date="2013-12" db="EMBL/GenBank/DDBJ databases">
        <authorList>
            <consortium name="DOE Joint Genome Institute"/>
            <person name="Smidt H."/>
            <person name="Huntemann M."/>
            <person name="Han J."/>
            <person name="Chen A."/>
            <person name="Kyrpides N."/>
            <person name="Mavromatis K."/>
            <person name="Markowitz V."/>
            <person name="Palaniappan K."/>
            <person name="Ivanova N."/>
            <person name="Schaumberg A."/>
            <person name="Pati A."/>
            <person name="Liolios K."/>
            <person name="Nordberg H.P."/>
            <person name="Cantor M.N."/>
            <person name="Hua S.X."/>
            <person name="Woyke T."/>
        </authorList>
    </citation>
    <scope>NUCLEOTIDE SEQUENCE [LARGE SCALE GENOMIC DNA]</scope>
    <source>
        <strain evidence="3">DSM 15288</strain>
    </source>
</reference>